<comment type="caution">
    <text evidence="1">The sequence shown here is derived from an EMBL/GenBank/DDBJ whole genome shotgun (WGS) entry which is preliminary data.</text>
</comment>
<protein>
    <submittedName>
        <fullName evidence="1">Uncharacterized protein</fullName>
    </submittedName>
</protein>
<dbReference type="AlphaFoldDB" id="A0A2M7YGZ9"/>
<reference evidence="2" key="1">
    <citation type="submission" date="2017-09" db="EMBL/GenBank/DDBJ databases">
        <title>Depth-based differentiation of microbial function through sediment-hosted aquifers and enrichment of novel symbionts in the deep terrestrial subsurface.</title>
        <authorList>
            <person name="Probst A.J."/>
            <person name="Ladd B."/>
            <person name="Jarett J.K."/>
            <person name="Geller-Mcgrath D.E."/>
            <person name="Sieber C.M.K."/>
            <person name="Emerson J.B."/>
            <person name="Anantharaman K."/>
            <person name="Thomas B.C."/>
            <person name="Malmstrom R."/>
            <person name="Stieglmeier M."/>
            <person name="Klingl A."/>
            <person name="Woyke T."/>
            <person name="Ryan C.M."/>
            <person name="Banfield J.F."/>
        </authorList>
    </citation>
    <scope>NUCLEOTIDE SEQUENCE [LARGE SCALE GENOMIC DNA]</scope>
</reference>
<organism evidence="1 2">
    <name type="scientific">bacterium (Candidatus Ratteibacteria) CG_4_9_14_3_um_filter_41_21</name>
    <dbReference type="NCBI Taxonomy" id="2014289"/>
    <lineage>
        <taxon>Bacteria</taxon>
        <taxon>Candidatus Ratteibacteria</taxon>
    </lineage>
</organism>
<name>A0A2M7YGZ9_9BACT</name>
<evidence type="ECO:0000313" key="2">
    <source>
        <dbReference type="Proteomes" id="UP000229213"/>
    </source>
</evidence>
<evidence type="ECO:0000313" key="1">
    <source>
        <dbReference type="EMBL" id="PJA62246.1"/>
    </source>
</evidence>
<sequence length="115" mass="12837">MALLKNKIKKNLQDNQGHNEFFLTFIHELTRMNTKKTIIVNIHQTTSLSVVAKLALPQSKLCNYSSANLSGSLVGEAKGLALHLSDDTGLTELLQNIYSSYSCVFVANLSFFFKR</sequence>
<dbReference type="EMBL" id="PFWI01000069">
    <property type="protein sequence ID" value="PJA62246.1"/>
    <property type="molecule type" value="Genomic_DNA"/>
</dbReference>
<dbReference type="Proteomes" id="UP000229213">
    <property type="component" value="Unassembled WGS sequence"/>
</dbReference>
<gene>
    <name evidence="1" type="ORF">CO162_02100</name>
</gene>
<accession>A0A2M7YGZ9</accession>
<proteinExistence type="predicted"/>